<dbReference type="GO" id="GO:0005975">
    <property type="term" value="P:carbohydrate metabolic process"/>
    <property type="evidence" value="ECO:0007669"/>
    <property type="project" value="InterPro"/>
</dbReference>
<dbReference type="PANTHER" id="PTHR10963:SF55">
    <property type="entry name" value="GLYCOSIDE HYDROLASE FAMILY 16 PROTEIN"/>
    <property type="match status" value="1"/>
</dbReference>
<dbReference type="CDD" id="cd08023">
    <property type="entry name" value="GH16_laminarinase_like"/>
    <property type="match status" value="1"/>
</dbReference>
<dbReference type="GO" id="GO:0004553">
    <property type="term" value="F:hydrolase activity, hydrolyzing O-glycosyl compounds"/>
    <property type="evidence" value="ECO:0007669"/>
    <property type="project" value="InterPro"/>
</dbReference>
<dbReference type="InterPro" id="IPR050546">
    <property type="entry name" value="Glycosyl_Hydrlase_16"/>
</dbReference>
<dbReference type="PANTHER" id="PTHR10963">
    <property type="entry name" value="GLYCOSYL HYDROLASE-RELATED"/>
    <property type="match status" value="1"/>
</dbReference>
<protein>
    <submittedName>
        <fullName evidence="3">Glycosyl hydrolase family 16</fullName>
    </submittedName>
</protein>
<dbReference type="Proteomes" id="UP000256429">
    <property type="component" value="Unassembled WGS sequence"/>
</dbReference>
<comment type="similarity">
    <text evidence="1">Belongs to the glycosyl hydrolase 16 family.</text>
</comment>
<dbReference type="InterPro" id="IPR000757">
    <property type="entry name" value="Beta-glucanase-like"/>
</dbReference>
<dbReference type="Gene3D" id="2.60.120.200">
    <property type="match status" value="1"/>
</dbReference>
<dbReference type="PROSITE" id="PS51762">
    <property type="entry name" value="GH16_2"/>
    <property type="match status" value="1"/>
</dbReference>
<comment type="caution">
    <text evidence="3">The sequence shown here is derived from an EMBL/GenBank/DDBJ whole genome shotgun (WGS) entry which is preliminary data.</text>
</comment>
<dbReference type="RefSeq" id="WP_115881520.1">
    <property type="nucleotide sequence ID" value="NZ_QTTQ01000011.1"/>
</dbReference>
<dbReference type="AlphaFoldDB" id="A0A3D9RLK2"/>
<name>A0A3D9RLK2_9FLAO</name>
<dbReference type="CDD" id="cd00146">
    <property type="entry name" value="PKD"/>
    <property type="match status" value="1"/>
</dbReference>
<keyword evidence="3" id="KW-0378">Hydrolase</keyword>
<dbReference type="PROSITE" id="PS51257">
    <property type="entry name" value="PROKAR_LIPOPROTEIN"/>
    <property type="match status" value="1"/>
</dbReference>
<evidence type="ECO:0000313" key="4">
    <source>
        <dbReference type="Proteomes" id="UP000256429"/>
    </source>
</evidence>
<organism evidence="3 4">
    <name type="scientific">Lutibacter oceani</name>
    <dbReference type="NCBI Taxonomy" id="1853311"/>
    <lineage>
        <taxon>Bacteria</taxon>
        <taxon>Pseudomonadati</taxon>
        <taxon>Bacteroidota</taxon>
        <taxon>Flavobacteriia</taxon>
        <taxon>Flavobacteriales</taxon>
        <taxon>Flavobacteriaceae</taxon>
        <taxon>Lutibacter</taxon>
    </lineage>
</organism>
<sequence>MLDYIKYNNLSVIFGLMLILVFSCGSGGDDDPSIPVIETEVIKPSNLSLAISIVGADSNNPDGDGTGVINCSASATDAVTYEFRFGNGDVVSNTTGIVEYKYTNRGTNIYTVSVYAYSKTEDFINTFQQIKILVQRPPFDNLIFSDEFDINGSPDDSKWGYDIGTGDNGWGNGEKEYYTNRSENVIVEDGFLKITAIKENYEGSQYTSARMLTEGKFEFTYGKVEVRAKLPFGEGTWPAIWMLGTNIRTEGWPACGEIDIMEHWGYNQGTVQSAMHTPSSSGSTVNHGAQYLDDVSTNFHIYTVEWDEEEIVFAVDGIVHYTYNPAVKNSETWPYTANQFLILNVAMGGSWFEIDPSFTQSSMVVDYVRVYQ</sequence>
<dbReference type="SUPFAM" id="SSF49899">
    <property type="entry name" value="Concanavalin A-like lectins/glucanases"/>
    <property type="match status" value="1"/>
</dbReference>
<proteinExistence type="inferred from homology"/>
<feature type="domain" description="GH16" evidence="2">
    <location>
        <begin position="121"/>
        <end position="372"/>
    </location>
</feature>
<dbReference type="Pfam" id="PF00722">
    <property type="entry name" value="Glyco_hydro_16"/>
    <property type="match status" value="1"/>
</dbReference>
<accession>A0A3D9RLK2</accession>
<dbReference type="InterPro" id="IPR013320">
    <property type="entry name" value="ConA-like_dom_sf"/>
</dbReference>
<dbReference type="EMBL" id="QTTQ01000011">
    <property type="protein sequence ID" value="REE80769.1"/>
    <property type="molecule type" value="Genomic_DNA"/>
</dbReference>
<dbReference type="OrthoDB" id="9809583at2"/>
<keyword evidence="4" id="KW-1185">Reference proteome</keyword>
<gene>
    <name evidence="3" type="ORF">BX611_2422</name>
</gene>
<evidence type="ECO:0000313" key="3">
    <source>
        <dbReference type="EMBL" id="REE80769.1"/>
    </source>
</evidence>
<evidence type="ECO:0000259" key="2">
    <source>
        <dbReference type="PROSITE" id="PS51762"/>
    </source>
</evidence>
<evidence type="ECO:0000256" key="1">
    <source>
        <dbReference type="ARBA" id="ARBA00006865"/>
    </source>
</evidence>
<reference evidence="3 4" key="1">
    <citation type="submission" date="2018-08" db="EMBL/GenBank/DDBJ databases">
        <title>Genomic Encyclopedia of Type Strains, Phase III (KMG-III): the genomes of soil and plant-associated and newly described type strains.</title>
        <authorList>
            <person name="Whitman W."/>
        </authorList>
    </citation>
    <scope>NUCLEOTIDE SEQUENCE [LARGE SCALE GENOMIC DNA]</scope>
    <source>
        <strain evidence="3 4">325-5</strain>
    </source>
</reference>